<sequence length="260" mass="29263">MSIGDQIDVIRSEGDRIARVADAASLDAPVPSCPGWVLRDLARHVGLIHRWTAYIVGRRRPAEPDPDAFTRHVGPLPDDSDLADWVRLGVKHLGDVLSEAPDDLRCWQPLPAPSGIRFWVRRQVHETTMHRVDAELALGDEVSHISPLYALDGIDEMLMGFQSRSSTLLRTIRPTCIHFQASDVPHTRGDWYIHLSHMPPLVTSYPTLPPECAVRGPAELLYLALWNRLPFRDLDCVGDTYPLQLWTELSPVLWSIPIDV</sequence>
<keyword evidence="3" id="KW-1185">Reference proteome</keyword>
<feature type="domain" description="Mycothiol-dependent maleylpyruvate isomerase metal-binding" evidence="1">
    <location>
        <begin position="11"/>
        <end position="134"/>
    </location>
</feature>
<evidence type="ECO:0000313" key="3">
    <source>
        <dbReference type="Proteomes" id="UP001595823"/>
    </source>
</evidence>
<accession>A0ABV8U1N1</accession>
<name>A0ABV8U1N1_9ACTN</name>
<dbReference type="EMBL" id="JBHSDK010000021">
    <property type="protein sequence ID" value="MFC4336527.1"/>
    <property type="molecule type" value="Genomic_DNA"/>
</dbReference>
<comment type="caution">
    <text evidence="2">The sequence shown here is derived from an EMBL/GenBank/DDBJ whole genome shotgun (WGS) entry which is preliminary data.</text>
</comment>
<dbReference type="InterPro" id="IPR024344">
    <property type="entry name" value="MDMPI_metal-binding"/>
</dbReference>
<dbReference type="Gene3D" id="1.20.120.450">
    <property type="entry name" value="dinb family like domain"/>
    <property type="match status" value="1"/>
</dbReference>
<reference evidence="3" key="1">
    <citation type="journal article" date="2019" name="Int. J. Syst. Evol. Microbiol.">
        <title>The Global Catalogue of Microorganisms (GCM) 10K type strain sequencing project: providing services to taxonomists for standard genome sequencing and annotation.</title>
        <authorList>
            <consortium name="The Broad Institute Genomics Platform"/>
            <consortium name="The Broad Institute Genome Sequencing Center for Infectious Disease"/>
            <person name="Wu L."/>
            <person name="Ma J."/>
        </authorList>
    </citation>
    <scope>NUCLEOTIDE SEQUENCE [LARGE SCALE GENOMIC DNA]</scope>
    <source>
        <strain evidence="3">IBRC-M 10908</strain>
    </source>
</reference>
<dbReference type="InterPro" id="IPR017517">
    <property type="entry name" value="Maleyloyr_isom"/>
</dbReference>
<evidence type="ECO:0000259" key="1">
    <source>
        <dbReference type="Pfam" id="PF11716"/>
    </source>
</evidence>
<organism evidence="2 3">
    <name type="scientific">Salininema proteolyticum</name>
    <dbReference type="NCBI Taxonomy" id="1607685"/>
    <lineage>
        <taxon>Bacteria</taxon>
        <taxon>Bacillati</taxon>
        <taxon>Actinomycetota</taxon>
        <taxon>Actinomycetes</taxon>
        <taxon>Glycomycetales</taxon>
        <taxon>Glycomycetaceae</taxon>
        <taxon>Salininema</taxon>
    </lineage>
</organism>
<gene>
    <name evidence="2" type="ORF">ACFPET_15090</name>
</gene>
<dbReference type="Proteomes" id="UP001595823">
    <property type="component" value="Unassembled WGS sequence"/>
</dbReference>
<dbReference type="Pfam" id="PF11716">
    <property type="entry name" value="MDMPI_N"/>
    <property type="match status" value="1"/>
</dbReference>
<dbReference type="RefSeq" id="WP_380622557.1">
    <property type="nucleotide sequence ID" value="NZ_JBHSDK010000021.1"/>
</dbReference>
<dbReference type="PANTHER" id="PTHR40758:SF1">
    <property type="entry name" value="CONSERVED PROTEIN"/>
    <property type="match status" value="1"/>
</dbReference>
<evidence type="ECO:0000313" key="2">
    <source>
        <dbReference type="EMBL" id="MFC4336527.1"/>
    </source>
</evidence>
<proteinExistence type="predicted"/>
<dbReference type="NCBIfam" id="TIGR03083">
    <property type="entry name" value="maleylpyruvate isomerase family mycothiol-dependent enzyme"/>
    <property type="match status" value="1"/>
</dbReference>
<protein>
    <submittedName>
        <fullName evidence="2">Maleylpyruvate isomerase family mycothiol-dependent enzyme</fullName>
    </submittedName>
</protein>
<keyword evidence="2" id="KW-0413">Isomerase</keyword>
<dbReference type="SUPFAM" id="SSF109854">
    <property type="entry name" value="DinB/YfiT-like putative metalloenzymes"/>
    <property type="match status" value="1"/>
</dbReference>
<dbReference type="InterPro" id="IPR034660">
    <property type="entry name" value="DinB/YfiT-like"/>
</dbReference>
<dbReference type="GO" id="GO:0016853">
    <property type="term" value="F:isomerase activity"/>
    <property type="evidence" value="ECO:0007669"/>
    <property type="project" value="UniProtKB-KW"/>
</dbReference>
<dbReference type="PANTHER" id="PTHR40758">
    <property type="entry name" value="CONSERVED PROTEIN"/>
    <property type="match status" value="1"/>
</dbReference>